<name>A0A1J4KCV9_9EUKA</name>
<evidence type="ECO:0000256" key="1">
    <source>
        <dbReference type="ARBA" id="ARBA00022737"/>
    </source>
</evidence>
<reference evidence="3" key="1">
    <citation type="submission" date="2016-10" db="EMBL/GenBank/DDBJ databases">
        <authorList>
            <person name="Benchimol M."/>
            <person name="Almeida L.G."/>
            <person name="Vasconcelos A.T."/>
            <person name="Perreira-Neves A."/>
            <person name="Rosa I.A."/>
            <person name="Tasca T."/>
            <person name="Bogo M.R."/>
            <person name="de Souza W."/>
        </authorList>
    </citation>
    <scope>NUCLEOTIDE SEQUENCE [LARGE SCALE GENOMIC DNA]</scope>
    <source>
        <strain evidence="3">K</strain>
    </source>
</reference>
<dbReference type="OrthoDB" id="10652091at2759"/>
<dbReference type="RefSeq" id="XP_068361912.1">
    <property type="nucleotide sequence ID" value="XM_068502655.1"/>
</dbReference>
<evidence type="ECO:0000256" key="2">
    <source>
        <dbReference type="ARBA" id="ARBA00023043"/>
    </source>
</evidence>
<dbReference type="AlphaFoldDB" id="A0A1J4KCV9"/>
<evidence type="ECO:0000313" key="3">
    <source>
        <dbReference type="EMBL" id="OHT08776.1"/>
    </source>
</evidence>
<keyword evidence="4" id="KW-1185">Reference proteome</keyword>
<sequence>MMTLKLQYFSGKNYITCHFLRGKTPFNLKGGKQKKMFGQCDDMLLLLEYVLTNNFEHLSRYVDSDPNSRYIRSTNFSINNDRMCNSHRQFLPMKSLSLMHVAALCDSLECFCILHQKSRLSVSIENASSLHPIQYACFSDSLEIVTYICHVNPYEAIHQFPPEYSLFLCFSMRCGNSDKIIRFLQSKGTEYPKYAEYSPLKASIMKNNIPQLIALLFILKACDPKSSLIMTAIKQQEFDAVPILVEAGEDPSYVNEDGRSAIDLACFTNRRVNGIDSNYNILKIMLEKVNSIEPKMTNVNGPEHWICRAQSPEIAKLFFNQPHLTIDVMRINEKGITGPSLLLTPITYNSQCDVFTNSLKILKLFLENGFNVNYMNRETHTPTLLEAYLSNIKPSPEMIEWLLNYGANPYLECVNRKGTIFENGMNVFCLKSIFEKYSKLHPPPTVIS</sequence>
<keyword evidence="1" id="KW-0677">Repeat</keyword>
<dbReference type="PANTHER" id="PTHR24198">
    <property type="entry name" value="ANKYRIN REPEAT AND PROTEIN KINASE DOMAIN-CONTAINING PROTEIN"/>
    <property type="match status" value="1"/>
</dbReference>
<organism evidence="3 4">
    <name type="scientific">Tritrichomonas foetus</name>
    <dbReference type="NCBI Taxonomy" id="1144522"/>
    <lineage>
        <taxon>Eukaryota</taxon>
        <taxon>Metamonada</taxon>
        <taxon>Parabasalia</taxon>
        <taxon>Tritrichomonadida</taxon>
        <taxon>Tritrichomonadidae</taxon>
        <taxon>Tritrichomonas</taxon>
    </lineage>
</organism>
<dbReference type="SUPFAM" id="SSF48403">
    <property type="entry name" value="Ankyrin repeat"/>
    <property type="match status" value="1"/>
</dbReference>
<dbReference type="VEuPathDB" id="TrichDB:TRFO_22604"/>
<gene>
    <name evidence="3" type="ORF">TRFO_22604</name>
</gene>
<dbReference type="PANTHER" id="PTHR24198:SF165">
    <property type="entry name" value="ANKYRIN REPEAT-CONTAINING PROTEIN-RELATED"/>
    <property type="match status" value="1"/>
</dbReference>
<evidence type="ECO:0000313" key="4">
    <source>
        <dbReference type="Proteomes" id="UP000179807"/>
    </source>
</evidence>
<proteinExistence type="predicted"/>
<protein>
    <submittedName>
        <fullName evidence="3">Uncharacterized protein</fullName>
    </submittedName>
</protein>
<dbReference type="Gene3D" id="1.25.40.20">
    <property type="entry name" value="Ankyrin repeat-containing domain"/>
    <property type="match status" value="1"/>
</dbReference>
<keyword evidence="2" id="KW-0040">ANK repeat</keyword>
<accession>A0A1J4KCV9</accession>
<comment type="caution">
    <text evidence="3">The sequence shown here is derived from an EMBL/GenBank/DDBJ whole genome shotgun (WGS) entry which is preliminary data.</text>
</comment>
<dbReference type="Proteomes" id="UP000179807">
    <property type="component" value="Unassembled WGS sequence"/>
</dbReference>
<dbReference type="SMART" id="SM00248">
    <property type="entry name" value="ANK"/>
    <property type="match status" value="6"/>
</dbReference>
<dbReference type="InterPro" id="IPR036770">
    <property type="entry name" value="Ankyrin_rpt-contain_sf"/>
</dbReference>
<dbReference type="EMBL" id="MLAK01000658">
    <property type="protein sequence ID" value="OHT08776.1"/>
    <property type="molecule type" value="Genomic_DNA"/>
</dbReference>
<dbReference type="GeneID" id="94837359"/>
<dbReference type="InterPro" id="IPR002110">
    <property type="entry name" value="Ankyrin_rpt"/>
</dbReference>